<evidence type="ECO:0000256" key="3">
    <source>
        <dbReference type="ARBA" id="ARBA00022771"/>
    </source>
</evidence>
<feature type="region of interest" description="Disordered" evidence="7">
    <location>
        <begin position="112"/>
        <end position="132"/>
    </location>
</feature>
<dbReference type="Pfam" id="PF05699">
    <property type="entry name" value="Dimer_Tnp_hAT"/>
    <property type="match status" value="1"/>
</dbReference>
<evidence type="ECO:0000313" key="8">
    <source>
        <dbReference type="EnsemblMetazoa" id="PPA19756.1"/>
    </source>
</evidence>
<evidence type="ECO:0000256" key="4">
    <source>
        <dbReference type="ARBA" id="ARBA00022833"/>
    </source>
</evidence>
<comment type="subcellular location">
    <subcellularLocation>
        <location evidence="1">Nucleus</location>
    </subcellularLocation>
</comment>
<gene>
    <name evidence="8" type="primary">WBGene00109310</name>
</gene>
<keyword evidence="5" id="KW-0238">DNA-binding</keyword>
<accession>A0A2A6CAU6</accession>
<dbReference type="OrthoDB" id="1607513at2759"/>
<dbReference type="Gene3D" id="1.10.10.1070">
    <property type="entry name" value="Zinc finger, BED domain-containing"/>
    <property type="match status" value="1"/>
</dbReference>
<accession>A0A8R1YFA9</accession>
<dbReference type="InterPro" id="IPR012337">
    <property type="entry name" value="RNaseH-like_sf"/>
</dbReference>
<evidence type="ECO:0000256" key="1">
    <source>
        <dbReference type="ARBA" id="ARBA00004123"/>
    </source>
</evidence>
<dbReference type="SUPFAM" id="SSF53098">
    <property type="entry name" value="Ribonuclease H-like"/>
    <property type="match status" value="1"/>
</dbReference>
<reference evidence="8" key="2">
    <citation type="submission" date="2022-06" db="UniProtKB">
        <authorList>
            <consortium name="EnsemblMetazoa"/>
        </authorList>
    </citation>
    <scope>IDENTIFICATION</scope>
    <source>
        <strain evidence="8">PS312</strain>
    </source>
</reference>
<evidence type="ECO:0000256" key="2">
    <source>
        <dbReference type="ARBA" id="ARBA00022723"/>
    </source>
</evidence>
<keyword evidence="6" id="KW-0539">Nucleus</keyword>
<proteinExistence type="predicted"/>
<keyword evidence="2" id="KW-0479">Metal-binding</keyword>
<dbReference type="GO" id="GO:0046983">
    <property type="term" value="F:protein dimerization activity"/>
    <property type="evidence" value="ECO:0007669"/>
    <property type="project" value="InterPro"/>
</dbReference>
<dbReference type="PANTHER" id="PTHR46169:SF29">
    <property type="entry name" value="DNA REPLICATION-RELATED ELEMENT FACTOR, ISOFORM A"/>
    <property type="match status" value="1"/>
</dbReference>
<dbReference type="EnsemblMetazoa" id="PPA19756.1">
    <property type="protein sequence ID" value="PPA19756.1"/>
    <property type="gene ID" value="WBGene00109310"/>
</dbReference>
<dbReference type="GO" id="GO:0003677">
    <property type="term" value="F:DNA binding"/>
    <property type="evidence" value="ECO:0007669"/>
    <property type="project" value="UniProtKB-KW"/>
</dbReference>
<evidence type="ECO:0000256" key="5">
    <source>
        <dbReference type="ARBA" id="ARBA00023125"/>
    </source>
</evidence>
<dbReference type="PROSITE" id="PS50808">
    <property type="entry name" value="ZF_BED"/>
    <property type="match status" value="1"/>
</dbReference>
<name>A0A2A6CAU6_PRIPA</name>
<dbReference type="InterPro" id="IPR052717">
    <property type="entry name" value="Vacuolar_transposase_reg"/>
</dbReference>
<feature type="compositionally biased region" description="Low complexity" evidence="7">
    <location>
        <begin position="293"/>
        <end position="303"/>
    </location>
</feature>
<dbReference type="GO" id="GO:0008270">
    <property type="term" value="F:zinc ion binding"/>
    <property type="evidence" value="ECO:0007669"/>
    <property type="project" value="UniProtKB-KW"/>
</dbReference>
<protein>
    <submittedName>
        <fullName evidence="8">BED-type domain-containing protein</fullName>
    </submittedName>
</protein>
<dbReference type="Proteomes" id="UP000005239">
    <property type="component" value="Unassembled WGS sequence"/>
</dbReference>
<keyword evidence="4" id="KW-0862">Zinc</keyword>
<reference evidence="9" key="1">
    <citation type="journal article" date="2008" name="Nat. Genet.">
        <title>The Pristionchus pacificus genome provides a unique perspective on nematode lifestyle and parasitism.</title>
        <authorList>
            <person name="Dieterich C."/>
            <person name="Clifton S.W."/>
            <person name="Schuster L.N."/>
            <person name="Chinwalla A."/>
            <person name="Delehaunty K."/>
            <person name="Dinkelacker I."/>
            <person name="Fulton L."/>
            <person name="Fulton R."/>
            <person name="Godfrey J."/>
            <person name="Minx P."/>
            <person name="Mitreva M."/>
            <person name="Roeseler W."/>
            <person name="Tian H."/>
            <person name="Witte H."/>
            <person name="Yang S.P."/>
            <person name="Wilson R.K."/>
            <person name="Sommer R.J."/>
        </authorList>
    </citation>
    <scope>NUCLEOTIDE SEQUENCE [LARGE SCALE GENOMIC DNA]</scope>
    <source>
        <strain evidence="9">PS312</strain>
    </source>
</reference>
<feature type="compositionally biased region" description="Low complexity" evidence="7">
    <location>
        <begin position="116"/>
        <end position="132"/>
    </location>
</feature>
<feature type="compositionally biased region" description="Polar residues" evidence="7">
    <location>
        <begin position="335"/>
        <end position="344"/>
    </location>
</feature>
<dbReference type="InterPro" id="IPR008906">
    <property type="entry name" value="HATC_C_dom"/>
</dbReference>
<dbReference type="AlphaFoldDB" id="A0A2A6CAU6"/>
<feature type="compositionally biased region" description="Polar residues" evidence="7">
    <location>
        <begin position="203"/>
        <end position="221"/>
    </location>
</feature>
<evidence type="ECO:0000313" key="9">
    <source>
        <dbReference type="Proteomes" id="UP000005239"/>
    </source>
</evidence>
<keyword evidence="9" id="KW-1185">Reference proteome</keyword>
<feature type="region of interest" description="Disordered" evidence="7">
    <location>
        <begin position="197"/>
        <end position="227"/>
    </location>
</feature>
<dbReference type="PANTHER" id="PTHR46169">
    <property type="entry name" value="DNA REPLICATION-RELATED ELEMENT FACTOR, ISOFORM A"/>
    <property type="match status" value="1"/>
</dbReference>
<organism evidence="8 9">
    <name type="scientific">Pristionchus pacificus</name>
    <name type="common">Parasitic nematode worm</name>
    <dbReference type="NCBI Taxonomy" id="54126"/>
    <lineage>
        <taxon>Eukaryota</taxon>
        <taxon>Metazoa</taxon>
        <taxon>Ecdysozoa</taxon>
        <taxon>Nematoda</taxon>
        <taxon>Chromadorea</taxon>
        <taxon>Rhabditida</taxon>
        <taxon>Rhabditina</taxon>
        <taxon>Diplogasteromorpha</taxon>
        <taxon>Diplogasteroidea</taxon>
        <taxon>Neodiplogasteridae</taxon>
        <taxon>Pristionchus</taxon>
    </lineage>
</organism>
<evidence type="ECO:0000256" key="7">
    <source>
        <dbReference type="SAM" id="MobiDB-lite"/>
    </source>
</evidence>
<feature type="region of interest" description="Disordered" evidence="7">
    <location>
        <begin position="335"/>
        <end position="356"/>
    </location>
</feature>
<evidence type="ECO:0000256" key="6">
    <source>
        <dbReference type="ARBA" id="ARBA00023242"/>
    </source>
</evidence>
<feature type="region of interest" description="Disordered" evidence="7">
    <location>
        <begin position="293"/>
        <end position="323"/>
    </location>
</feature>
<dbReference type="GO" id="GO:0005634">
    <property type="term" value="C:nucleus"/>
    <property type="evidence" value="ECO:0000318"/>
    <property type="project" value="GO_Central"/>
</dbReference>
<dbReference type="GO" id="GO:0006357">
    <property type="term" value="P:regulation of transcription by RNA polymerase II"/>
    <property type="evidence" value="ECO:0000318"/>
    <property type="project" value="GO_Central"/>
</dbReference>
<feature type="region of interest" description="Disordered" evidence="7">
    <location>
        <begin position="6"/>
        <end position="53"/>
    </location>
</feature>
<dbReference type="InterPro" id="IPR003656">
    <property type="entry name" value="Znf_BED"/>
</dbReference>
<sequence>VIVRLAGLGGGSHPSSPLGGSRNRNRSLRKTAAVEEELDPIRDYNESGMSTSSSLHLQSVPRLLLPPSDASSSLAHLIPNGTPSFPLAVSSHHYSSVSVDTNLLVVPSPGSAYKLSPDSSRQPSSSTDLPSSASDFLSSINFPSNIMSMLGNQSNGLNLLGQLTRDPKMESGETDDSCALSPNPSFDLSNHTFKSDPSGLLQIHNSSTESQSSITHPNKTMIQDDVKNGGGRFVLHRKKGRSEVWNLFGQVVDTLTQQRLPYVACYACKVLYTDTGGGTGNMTRHRCPLGSSFRSFTGSSTERNNSFDSYRSNRRSASPEAKRMHTNFQSLEEASALSPTAPFQSQQSSDSLSEEEKESLAESAVRCCAVDLLHPATFQSRGFLDLASQMLRVGRKRSCLELFPDPATMSQNIDFMGRASRESSGMEIRDSNDVTISIERLMLHGERFVLYNHTLSQNWSMKKSVIGVYSSSEVHGFGGALERALSEYRIPSDKKVRAVVPAGTKITLPNVTVYPDVIDSITCLVSEVIEQSPMGSFLSNLDTLTQTFASLDLLPFFTPEWKDLNRIVRFYRMTSGWEKHRVSIGEAVTHTHNVTLASSMQSVDWNMVEACCHLLQPFYEGINSISMAPLPIVNIIPEWFALIHVFESEGSSILEEQRKRILQLLRERITSLFTMDYKIAVVLNPKINRKLSLLFNESEKEEIFNAIRERCGLIPQENTNMDTTEGPATELTRKRFLDSLEDASSDDELEAYVRANCPSDRNILSFWNSNSRSKYPRLATLARSVLSIPAAAPSTKIDRRVASLGPEHVQSFLILRSSYLSQSDRPSA</sequence>
<keyword evidence="3" id="KW-0863">Zinc-finger</keyword>